<evidence type="ECO:0000313" key="2">
    <source>
        <dbReference type="Proteomes" id="UP000004849"/>
    </source>
</evidence>
<dbReference type="Gene3D" id="3.40.50.1000">
    <property type="entry name" value="HAD superfamily/HAD-like"/>
    <property type="match status" value="1"/>
</dbReference>
<dbReference type="SFLD" id="SFLDG01129">
    <property type="entry name" value="C1.5:_HAD__Beta-PGM__Phosphata"/>
    <property type="match status" value="1"/>
</dbReference>
<evidence type="ECO:0008006" key="3">
    <source>
        <dbReference type="Google" id="ProtNLM"/>
    </source>
</evidence>
<dbReference type="InterPro" id="IPR036412">
    <property type="entry name" value="HAD-like_sf"/>
</dbReference>
<dbReference type="PRINTS" id="PR00413">
    <property type="entry name" value="HADHALOGNASE"/>
</dbReference>
<dbReference type="CDD" id="cd02603">
    <property type="entry name" value="HAD_sEH-N_like"/>
    <property type="match status" value="1"/>
</dbReference>
<organism evidence="1 2">
    <name type="scientific">Phocaeicola dorei DSM 17855</name>
    <dbReference type="NCBI Taxonomy" id="483217"/>
    <lineage>
        <taxon>Bacteria</taxon>
        <taxon>Pseudomonadati</taxon>
        <taxon>Bacteroidota</taxon>
        <taxon>Bacteroidia</taxon>
        <taxon>Bacteroidales</taxon>
        <taxon>Bacteroidaceae</taxon>
        <taxon>Phocaeicola</taxon>
    </lineage>
</organism>
<gene>
    <name evidence="1" type="ORF">BACDOR_02846</name>
</gene>
<dbReference type="HOGENOM" id="CLU_045011_9_5_10"/>
<dbReference type="SFLD" id="SFLDS00003">
    <property type="entry name" value="Haloacid_Dehalogenase"/>
    <property type="match status" value="1"/>
</dbReference>
<dbReference type="Pfam" id="PF00702">
    <property type="entry name" value="Hydrolase"/>
    <property type="match status" value="1"/>
</dbReference>
<dbReference type="InterPro" id="IPR023198">
    <property type="entry name" value="PGP-like_dom2"/>
</dbReference>
<evidence type="ECO:0000313" key="1">
    <source>
        <dbReference type="EMBL" id="EEB24671.1"/>
    </source>
</evidence>
<dbReference type="Proteomes" id="UP000004849">
    <property type="component" value="Unassembled WGS sequence"/>
</dbReference>
<protein>
    <recommendedName>
        <fullName evidence="3">HAD family phosphatase</fullName>
    </recommendedName>
</protein>
<dbReference type="InterPro" id="IPR023214">
    <property type="entry name" value="HAD_sf"/>
</dbReference>
<accession>B6VZX1</accession>
<dbReference type="SUPFAM" id="SSF56784">
    <property type="entry name" value="HAD-like"/>
    <property type="match status" value="1"/>
</dbReference>
<reference evidence="1 2" key="1">
    <citation type="submission" date="2008-10" db="EMBL/GenBank/DDBJ databases">
        <title>Draft genome sequence of Bacteroides dorei (DSM 17855).</title>
        <authorList>
            <person name="Sudarsanam P."/>
            <person name="Ley R."/>
            <person name="Guruge J."/>
            <person name="Turnbaugh P.J."/>
            <person name="Mahowald M."/>
            <person name="Liep D."/>
            <person name="Gordon J."/>
        </authorList>
    </citation>
    <scope>NUCLEOTIDE SEQUENCE [LARGE SCALE GENOMIC DNA]</scope>
    <source>
        <strain evidence="1 2">DSM 17855</strain>
    </source>
</reference>
<proteinExistence type="predicted"/>
<dbReference type="NCBIfam" id="TIGR01509">
    <property type="entry name" value="HAD-SF-IA-v3"/>
    <property type="match status" value="1"/>
</dbReference>
<dbReference type="EMBL" id="ABWZ01000057">
    <property type="protein sequence ID" value="EEB24671.1"/>
    <property type="molecule type" value="Genomic_DNA"/>
</dbReference>
<reference evidence="1 2" key="2">
    <citation type="submission" date="2008-10" db="EMBL/GenBank/DDBJ databases">
        <authorList>
            <person name="Fulton L."/>
            <person name="Clifton S."/>
            <person name="Fulton B."/>
            <person name="Xu J."/>
            <person name="Minx P."/>
            <person name="Pepin K.H."/>
            <person name="Johnson M."/>
            <person name="Thiruvilangam P."/>
            <person name="Bhonagiri V."/>
            <person name="Nash W.E."/>
            <person name="Mardis E.R."/>
            <person name="Wilson R.K."/>
        </authorList>
    </citation>
    <scope>NUCLEOTIDE SEQUENCE [LARGE SCALE GENOMIC DNA]</scope>
    <source>
        <strain evidence="1 2">DSM 17855</strain>
    </source>
</reference>
<dbReference type="AlphaFoldDB" id="B6VZX1"/>
<dbReference type="InterPro" id="IPR006439">
    <property type="entry name" value="HAD-SF_hydro_IA"/>
</dbReference>
<dbReference type="PANTHER" id="PTHR43611:SF3">
    <property type="entry name" value="FLAVIN MONONUCLEOTIDE HYDROLASE 1, CHLOROPLATIC"/>
    <property type="match status" value="1"/>
</dbReference>
<dbReference type="Gene3D" id="1.10.150.240">
    <property type="entry name" value="Putative phosphatase, domain 2"/>
    <property type="match status" value="1"/>
</dbReference>
<dbReference type="PANTHER" id="PTHR43611">
    <property type="entry name" value="ALPHA-D-GLUCOSE 1-PHOSPHATE PHOSPHATASE"/>
    <property type="match status" value="1"/>
</dbReference>
<sequence length="260" mass="30251">MREHFRKEEKYNKNNYRGFSMESTVFFAIWYFIDLHHLSFTIKCLPLRRINKKVMKQIKNIVFDFGGVIISFDREQAVKAFERIGVREADSLLGKYHQQGIFQEVENGNMDAETFRCELSKICGKELTYQDVENGWKGFVTDVPQYKLDYLNELRKKYKVYILSNTNPYVMGWARSNAFTSAGKPLDAYVDKIYTSYEAGSTKPDPGIFNYMIKDSKLNPAETIFVDDGAANIVIGKELGFITMQPENGEDWRQKLEKLL</sequence>
<name>B6VZX1_9BACT</name>